<name>A0A329QYY0_9ACTN</name>
<dbReference type="CDD" id="cd07571">
    <property type="entry name" value="ALP_N-acyl_transferase"/>
    <property type="match status" value="1"/>
</dbReference>
<dbReference type="EC" id="2.3.1.269" evidence="8"/>
<organism evidence="11 12">
    <name type="scientific">Phytoactinopolyspora halophila</name>
    <dbReference type="NCBI Taxonomy" id="1981511"/>
    <lineage>
        <taxon>Bacteria</taxon>
        <taxon>Bacillati</taxon>
        <taxon>Actinomycetota</taxon>
        <taxon>Actinomycetes</taxon>
        <taxon>Jiangellales</taxon>
        <taxon>Jiangellaceae</taxon>
        <taxon>Phytoactinopolyspora</taxon>
    </lineage>
</organism>
<evidence type="ECO:0000313" key="11">
    <source>
        <dbReference type="EMBL" id="RAW17471.1"/>
    </source>
</evidence>
<dbReference type="SUPFAM" id="SSF56317">
    <property type="entry name" value="Carbon-nitrogen hydrolase"/>
    <property type="match status" value="1"/>
</dbReference>
<gene>
    <name evidence="8 11" type="primary">lnt</name>
    <name evidence="11" type="ORF">DPM12_05535</name>
</gene>
<dbReference type="UniPathway" id="UPA00666"/>
<sequence>MDGTREHQPPVNHQGSLSSHGNETTGDERTLIRLGRHPVSRLAMSLVLGGALVLAFPPYDLWFLAVLAPAGLTLLTRRQPVKHAALSGFMLGLGFFVPLLYWTGLEVGPIPWLVLAIVQALFFVPLGIVSTLLQRLPGWPLWIACAWIAIEAVRGRVPYGGLTWGNLAFSQADGSFAGLAALGGTPLVSFGVALCGSLLAWTVLAATARTRLVAAGAAVVVALAGLAVHPPEPNGPTTTVASVQGNAPTLGMDFNSRARAVTDNHVEATEQLARDVEAGAAKQPDLVIWPENAPDRNPFRDEATRDAIDRAAQRVDAPILVSAIIPTADEQNVENTSILWDPVDGPGQSYVKRHPMPFGEYIPFRGIAEMITDAVQRQPRDHVGGDEVGVFDTDAGTVGVAICFEVGFGHLVRDTVLDGGQLIAVQTNNAHFLDSPMTEQHLSQSRLRAIEHGRTVVVSALTGVSAVIGPDGEINQRTDIFTQDVLVGDVQLSDEMTVATLVGEWPEWILVAVALGALGACGVWFRAGRSGRREPAVAGESTASPETGSADTESPEPVTAGLS</sequence>
<dbReference type="HAMAP" id="MF_01148">
    <property type="entry name" value="Lnt"/>
    <property type="match status" value="1"/>
</dbReference>
<feature type="compositionally biased region" description="Polar residues" evidence="9">
    <location>
        <begin position="541"/>
        <end position="552"/>
    </location>
</feature>
<comment type="caution">
    <text evidence="11">The sequence shown here is derived from an EMBL/GenBank/DDBJ whole genome shotgun (WGS) entry which is preliminary data.</text>
</comment>
<feature type="compositionally biased region" description="Polar residues" evidence="9">
    <location>
        <begin position="11"/>
        <end position="24"/>
    </location>
</feature>
<feature type="region of interest" description="Disordered" evidence="9">
    <location>
        <begin position="1"/>
        <end position="27"/>
    </location>
</feature>
<accession>A0A329QYY0</accession>
<dbReference type="InterPro" id="IPR036526">
    <property type="entry name" value="C-N_Hydrolase_sf"/>
</dbReference>
<evidence type="ECO:0000256" key="2">
    <source>
        <dbReference type="ARBA" id="ARBA00022475"/>
    </source>
</evidence>
<evidence type="ECO:0000256" key="7">
    <source>
        <dbReference type="ARBA" id="ARBA00023315"/>
    </source>
</evidence>
<keyword evidence="12" id="KW-1185">Reference proteome</keyword>
<dbReference type="GO" id="GO:0005886">
    <property type="term" value="C:plasma membrane"/>
    <property type="evidence" value="ECO:0007669"/>
    <property type="project" value="UniProtKB-SubCell"/>
</dbReference>
<dbReference type="NCBIfam" id="TIGR00546">
    <property type="entry name" value="lnt"/>
    <property type="match status" value="1"/>
</dbReference>
<dbReference type="Pfam" id="PF00795">
    <property type="entry name" value="CN_hydrolase"/>
    <property type="match status" value="1"/>
</dbReference>
<feature type="region of interest" description="Disordered" evidence="9">
    <location>
        <begin position="531"/>
        <end position="563"/>
    </location>
</feature>
<evidence type="ECO:0000313" key="12">
    <source>
        <dbReference type="Proteomes" id="UP000250462"/>
    </source>
</evidence>
<keyword evidence="3 8" id="KW-0808">Transferase</keyword>
<comment type="pathway">
    <text evidence="8">Protein modification; lipoprotein biosynthesis (N-acyl transfer).</text>
</comment>
<evidence type="ECO:0000256" key="3">
    <source>
        <dbReference type="ARBA" id="ARBA00022679"/>
    </source>
</evidence>
<dbReference type="InterPro" id="IPR004563">
    <property type="entry name" value="Apolipo_AcylTrfase"/>
</dbReference>
<feature type="transmembrane region" description="Helical" evidence="8">
    <location>
        <begin position="84"/>
        <end position="104"/>
    </location>
</feature>
<dbReference type="GO" id="GO:0042158">
    <property type="term" value="P:lipoprotein biosynthetic process"/>
    <property type="evidence" value="ECO:0007669"/>
    <property type="project" value="UniProtKB-UniRule"/>
</dbReference>
<evidence type="ECO:0000256" key="8">
    <source>
        <dbReference type="HAMAP-Rule" id="MF_01148"/>
    </source>
</evidence>
<keyword evidence="5 8" id="KW-1133">Transmembrane helix</keyword>
<feature type="transmembrane region" description="Helical" evidence="8">
    <location>
        <begin position="110"/>
        <end position="132"/>
    </location>
</feature>
<comment type="subcellular location">
    <subcellularLocation>
        <location evidence="1 8">Cell membrane</location>
        <topology evidence="1 8">Multi-pass membrane protein</topology>
    </subcellularLocation>
</comment>
<dbReference type="PANTHER" id="PTHR38686">
    <property type="entry name" value="APOLIPOPROTEIN N-ACYLTRANSFERASE"/>
    <property type="match status" value="1"/>
</dbReference>
<evidence type="ECO:0000259" key="10">
    <source>
        <dbReference type="PROSITE" id="PS50263"/>
    </source>
</evidence>
<keyword evidence="2 8" id="KW-1003">Cell membrane</keyword>
<dbReference type="GO" id="GO:0016410">
    <property type="term" value="F:N-acyltransferase activity"/>
    <property type="evidence" value="ECO:0007669"/>
    <property type="project" value="UniProtKB-UniRule"/>
</dbReference>
<comment type="function">
    <text evidence="8">Catalyzes the phospholipid dependent N-acylation of the N-terminal cysteine of apolipoprotein, the last step in lipoprotein maturation.</text>
</comment>
<keyword evidence="7 8" id="KW-0012">Acyltransferase</keyword>
<evidence type="ECO:0000256" key="4">
    <source>
        <dbReference type="ARBA" id="ARBA00022692"/>
    </source>
</evidence>
<evidence type="ECO:0000256" key="6">
    <source>
        <dbReference type="ARBA" id="ARBA00023136"/>
    </source>
</evidence>
<evidence type="ECO:0000256" key="1">
    <source>
        <dbReference type="ARBA" id="ARBA00004651"/>
    </source>
</evidence>
<dbReference type="InterPro" id="IPR045378">
    <property type="entry name" value="LNT_N"/>
</dbReference>
<feature type="domain" description="CN hydrolase" evidence="10">
    <location>
        <begin position="243"/>
        <end position="492"/>
    </location>
</feature>
<comment type="catalytic activity">
    <reaction evidence="8">
        <text>N-terminal S-1,2-diacyl-sn-glyceryl-L-cysteinyl-[lipoprotein] + a glycerophospholipid = N-acyl-S-1,2-diacyl-sn-glyceryl-L-cysteinyl-[lipoprotein] + a 2-acyl-sn-glycero-3-phospholipid + H(+)</text>
        <dbReference type="Rhea" id="RHEA:48228"/>
        <dbReference type="Rhea" id="RHEA-COMP:14681"/>
        <dbReference type="Rhea" id="RHEA-COMP:14684"/>
        <dbReference type="ChEBI" id="CHEBI:15378"/>
        <dbReference type="ChEBI" id="CHEBI:136912"/>
        <dbReference type="ChEBI" id="CHEBI:140656"/>
        <dbReference type="ChEBI" id="CHEBI:140657"/>
        <dbReference type="ChEBI" id="CHEBI:140660"/>
        <dbReference type="EC" id="2.3.1.269"/>
    </reaction>
</comment>
<proteinExistence type="inferred from homology"/>
<keyword evidence="4 8" id="KW-0812">Transmembrane</keyword>
<comment type="caution">
    <text evidence="8">Lacks conserved residue(s) required for the propagation of feature annotation.</text>
</comment>
<evidence type="ECO:0000256" key="5">
    <source>
        <dbReference type="ARBA" id="ARBA00022989"/>
    </source>
</evidence>
<feature type="transmembrane region" description="Helical" evidence="8">
    <location>
        <begin position="212"/>
        <end position="229"/>
    </location>
</feature>
<dbReference type="InterPro" id="IPR003010">
    <property type="entry name" value="C-N_Hydrolase"/>
</dbReference>
<comment type="similarity">
    <text evidence="8">Belongs to the CN hydrolase family. Apolipoprotein N-acyltransferase subfamily.</text>
</comment>
<dbReference type="Pfam" id="PF20154">
    <property type="entry name" value="LNT_N"/>
    <property type="match status" value="1"/>
</dbReference>
<dbReference type="AlphaFoldDB" id="A0A329QYY0"/>
<dbReference type="Gene3D" id="3.60.110.10">
    <property type="entry name" value="Carbon-nitrogen hydrolase"/>
    <property type="match status" value="1"/>
</dbReference>
<dbReference type="Proteomes" id="UP000250462">
    <property type="component" value="Unassembled WGS sequence"/>
</dbReference>
<reference evidence="11 12" key="1">
    <citation type="submission" date="2018-06" db="EMBL/GenBank/DDBJ databases">
        <title>Phytoactinopolyspora halophila sp. nov., a novel halophilic actinomycete isolated from a saline soil in China.</title>
        <authorList>
            <person name="Tang S.-K."/>
        </authorList>
    </citation>
    <scope>NUCLEOTIDE SEQUENCE [LARGE SCALE GENOMIC DNA]</scope>
    <source>
        <strain evidence="11 12">YIM 96934</strain>
    </source>
</reference>
<feature type="transmembrane region" description="Helical" evidence="8">
    <location>
        <begin position="177"/>
        <end position="200"/>
    </location>
</feature>
<dbReference type="PANTHER" id="PTHR38686:SF1">
    <property type="entry name" value="APOLIPOPROTEIN N-ACYLTRANSFERASE"/>
    <property type="match status" value="1"/>
</dbReference>
<protein>
    <recommendedName>
        <fullName evidence="8">Apolipoprotein N-acyltransferase</fullName>
        <shortName evidence="8">ALP N-acyltransferase</shortName>
        <ecNumber evidence="8">2.3.1.269</ecNumber>
    </recommendedName>
</protein>
<keyword evidence="6 8" id="KW-0472">Membrane</keyword>
<keyword evidence="11" id="KW-0449">Lipoprotein</keyword>
<evidence type="ECO:0000256" key="9">
    <source>
        <dbReference type="SAM" id="MobiDB-lite"/>
    </source>
</evidence>
<dbReference type="PROSITE" id="PS50263">
    <property type="entry name" value="CN_HYDROLASE"/>
    <property type="match status" value="1"/>
</dbReference>
<dbReference type="EMBL" id="QMIG01000003">
    <property type="protein sequence ID" value="RAW17471.1"/>
    <property type="molecule type" value="Genomic_DNA"/>
</dbReference>